<name>A0ABQ7GCT8_DUNSA</name>
<sequence>MYLRFPFALWHVFMESNKHVFIHCQALIIPRASSVKYTRERADRMISRSDNLHPRGDLIVRTIIQALGPFFFLILDAPGLEKVTHYLQGE</sequence>
<protein>
    <recommendedName>
        <fullName evidence="3">Encoded protein</fullName>
    </recommendedName>
</protein>
<reference evidence="1" key="1">
    <citation type="submission" date="2017-08" db="EMBL/GenBank/DDBJ databases">
        <authorList>
            <person name="Polle J.E."/>
            <person name="Barry K."/>
            <person name="Cushman J."/>
            <person name="Schmutz J."/>
            <person name="Tran D."/>
            <person name="Hathwaick L.T."/>
            <person name="Yim W.C."/>
            <person name="Jenkins J."/>
            <person name="Mckie-Krisberg Z.M."/>
            <person name="Prochnik S."/>
            <person name="Lindquist E."/>
            <person name="Dockter R.B."/>
            <person name="Adam C."/>
            <person name="Molina H."/>
            <person name="Bunkerborg J."/>
            <person name="Jin E."/>
            <person name="Buchheim M."/>
            <person name="Magnuson J."/>
        </authorList>
    </citation>
    <scope>NUCLEOTIDE SEQUENCE</scope>
    <source>
        <strain evidence="1">CCAP 19/18</strain>
    </source>
</reference>
<dbReference type="EMBL" id="MU069877">
    <property type="protein sequence ID" value="KAF5832390.1"/>
    <property type="molecule type" value="Genomic_DNA"/>
</dbReference>
<evidence type="ECO:0000313" key="2">
    <source>
        <dbReference type="Proteomes" id="UP000815325"/>
    </source>
</evidence>
<accession>A0ABQ7GCT8</accession>
<comment type="caution">
    <text evidence="1">The sequence shown here is derived from an EMBL/GenBank/DDBJ whole genome shotgun (WGS) entry which is preliminary data.</text>
</comment>
<evidence type="ECO:0008006" key="3">
    <source>
        <dbReference type="Google" id="ProtNLM"/>
    </source>
</evidence>
<gene>
    <name evidence="1" type="ORF">DUNSADRAFT_11722</name>
</gene>
<dbReference type="Proteomes" id="UP000815325">
    <property type="component" value="Unassembled WGS sequence"/>
</dbReference>
<proteinExistence type="predicted"/>
<keyword evidence="2" id="KW-1185">Reference proteome</keyword>
<organism evidence="1 2">
    <name type="scientific">Dunaliella salina</name>
    <name type="common">Green alga</name>
    <name type="synonym">Protococcus salinus</name>
    <dbReference type="NCBI Taxonomy" id="3046"/>
    <lineage>
        <taxon>Eukaryota</taxon>
        <taxon>Viridiplantae</taxon>
        <taxon>Chlorophyta</taxon>
        <taxon>core chlorophytes</taxon>
        <taxon>Chlorophyceae</taxon>
        <taxon>CS clade</taxon>
        <taxon>Chlamydomonadales</taxon>
        <taxon>Dunaliellaceae</taxon>
        <taxon>Dunaliella</taxon>
    </lineage>
</organism>
<evidence type="ECO:0000313" key="1">
    <source>
        <dbReference type="EMBL" id="KAF5832390.1"/>
    </source>
</evidence>